<dbReference type="HOGENOM" id="CLU_799924_0_0_1"/>
<reference evidence="2 4" key="2">
    <citation type="journal article" date="2013" name="Nature">
        <title>Insights into bilaterian evolution from three spiralian genomes.</title>
        <authorList>
            <person name="Simakov O."/>
            <person name="Marletaz F."/>
            <person name="Cho S.J."/>
            <person name="Edsinger-Gonzales E."/>
            <person name="Havlak P."/>
            <person name="Hellsten U."/>
            <person name="Kuo D.H."/>
            <person name="Larsson T."/>
            <person name="Lv J."/>
            <person name="Arendt D."/>
            <person name="Savage R."/>
            <person name="Osoegawa K."/>
            <person name="de Jong P."/>
            <person name="Grimwood J."/>
            <person name="Chapman J.A."/>
            <person name="Shapiro H."/>
            <person name="Aerts A."/>
            <person name="Otillar R.P."/>
            <person name="Terry A.Y."/>
            <person name="Boore J.L."/>
            <person name="Grigoriev I.V."/>
            <person name="Lindberg D.R."/>
            <person name="Seaver E.C."/>
            <person name="Weisblat D.A."/>
            <person name="Putnam N.H."/>
            <person name="Rokhsar D.S."/>
        </authorList>
    </citation>
    <scope>NUCLEOTIDE SEQUENCE</scope>
</reference>
<dbReference type="InParanoid" id="T1F479"/>
<dbReference type="Proteomes" id="UP000015101">
    <property type="component" value="Unassembled WGS sequence"/>
</dbReference>
<sequence>MTYEIDKKGRERRDGGLFYTVEPTTSKPHALISSRRSCSDKLIDDLIVMLTLAKVVCSLHPIFWGPTHQGHNLDKIYGINVNLDITHTYWSHVSTHHLGVVAAPPPPPTNSTWRNNTTRKVISFRRPHPSQSSACLQHLNNIDFNNIFDFNITNNNYTLPAIFNNNIINFDNIKNNNDNNISVEAKPCVTKSKRLEALTNHPTRQHHSKLMPTHSTPTLPQCQPTRPTKLHQQKQQQSIVVNINNLPHTPSCTCERSPAPPVQVQTVYQHVKALRSHGLRGIKLFEITETLINSRINYAAPSWSGFATQQQLQQLSSKNLSASTISLHHILPSLIYSTHSIQDCSRK</sequence>
<organism evidence="3 4">
    <name type="scientific">Helobdella robusta</name>
    <name type="common">Californian leech</name>
    <dbReference type="NCBI Taxonomy" id="6412"/>
    <lineage>
        <taxon>Eukaryota</taxon>
        <taxon>Metazoa</taxon>
        <taxon>Spiralia</taxon>
        <taxon>Lophotrochozoa</taxon>
        <taxon>Annelida</taxon>
        <taxon>Clitellata</taxon>
        <taxon>Hirudinea</taxon>
        <taxon>Rhynchobdellida</taxon>
        <taxon>Glossiphoniidae</taxon>
        <taxon>Helobdella</taxon>
    </lineage>
</organism>
<name>T1F479_HELRO</name>
<reference evidence="4" key="1">
    <citation type="submission" date="2012-12" db="EMBL/GenBank/DDBJ databases">
        <authorList>
            <person name="Hellsten U."/>
            <person name="Grimwood J."/>
            <person name="Chapman J.A."/>
            <person name="Shapiro H."/>
            <person name="Aerts A."/>
            <person name="Otillar R.P."/>
            <person name="Terry A.Y."/>
            <person name="Boore J.L."/>
            <person name="Simakov O."/>
            <person name="Marletaz F."/>
            <person name="Cho S.-J."/>
            <person name="Edsinger-Gonzales E."/>
            <person name="Havlak P."/>
            <person name="Kuo D.-H."/>
            <person name="Larsson T."/>
            <person name="Lv J."/>
            <person name="Arendt D."/>
            <person name="Savage R."/>
            <person name="Osoegawa K."/>
            <person name="de Jong P."/>
            <person name="Lindberg D.R."/>
            <person name="Seaver E.C."/>
            <person name="Weisblat D.A."/>
            <person name="Putnam N.H."/>
            <person name="Grigoriev I.V."/>
            <person name="Rokhsar D.S."/>
        </authorList>
    </citation>
    <scope>NUCLEOTIDE SEQUENCE</scope>
</reference>
<dbReference type="EMBL" id="KB096325">
    <property type="protein sequence ID" value="ESO05724.1"/>
    <property type="molecule type" value="Genomic_DNA"/>
</dbReference>
<dbReference type="EMBL" id="AMQM01003865">
    <property type="status" value="NOT_ANNOTATED_CDS"/>
    <property type="molecule type" value="Genomic_DNA"/>
</dbReference>
<evidence type="ECO:0000256" key="1">
    <source>
        <dbReference type="SAM" id="MobiDB-lite"/>
    </source>
</evidence>
<dbReference type="CTD" id="20203628"/>
<dbReference type="EnsemblMetazoa" id="HelroT171387">
    <property type="protein sequence ID" value="HelroP171387"/>
    <property type="gene ID" value="HelroG171387"/>
</dbReference>
<dbReference type="RefSeq" id="XP_009016357.1">
    <property type="nucleotide sequence ID" value="XM_009018109.1"/>
</dbReference>
<proteinExistence type="predicted"/>
<dbReference type="KEGG" id="hro:HELRODRAFT_171387"/>
<evidence type="ECO:0000313" key="2">
    <source>
        <dbReference type="EMBL" id="ESO05724.1"/>
    </source>
</evidence>
<evidence type="ECO:0000313" key="4">
    <source>
        <dbReference type="Proteomes" id="UP000015101"/>
    </source>
</evidence>
<feature type="compositionally biased region" description="Polar residues" evidence="1">
    <location>
        <begin position="213"/>
        <end position="226"/>
    </location>
</feature>
<protein>
    <submittedName>
        <fullName evidence="2 3">Uncharacterized protein</fullName>
    </submittedName>
</protein>
<evidence type="ECO:0000313" key="3">
    <source>
        <dbReference type="EnsemblMetazoa" id="HelroP171387"/>
    </source>
</evidence>
<dbReference type="AlphaFoldDB" id="T1F479"/>
<gene>
    <name evidence="3" type="primary">20203628</name>
    <name evidence="2" type="ORF">HELRODRAFT_171387</name>
</gene>
<feature type="region of interest" description="Disordered" evidence="1">
    <location>
        <begin position="202"/>
        <end position="226"/>
    </location>
</feature>
<keyword evidence="4" id="KW-1185">Reference proteome</keyword>
<dbReference type="GeneID" id="20203628"/>
<reference evidence="3" key="3">
    <citation type="submission" date="2015-06" db="UniProtKB">
        <authorList>
            <consortium name="EnsemblMetazoa"/>
        </authorList>
    </citation>
    <scope>IDENTIFICATION</scope>
</reference>
<accession>T1F479</accession>